<reference evidence="2" key="1">
    <citation type="submission" date="2022-11" db="EMBL/GenBank/DDBJ databases">
        <authorList>
            <person name="Kikuchi T."/>
        </authorList>
    </citation>
    <scope>NUCLEOTIDE SEQUENCE</scope>
    <source>
        <strain evidence="2">PS1010</strain>
    </source>
</reference>
<feature type="chain" id="PRO_5040167353" evidence="1">
    <location>
        <begin position="18"/>
        <end position="217"/>
    </location>
</feature>
<dbReference type="AlphaFoldDB" id="A0A9P1MUJ2"/>
<protein>
    <submittedName>
        <fullName evidence="2">Uncharacterized protein</fullName>
    </submittedName>
</protein>
<proteinExistence type="predicted"/>
<dbReference type="Proteomes" id="UP001152747">
    <property type="component" value="Unassembled WGS sequence"/>
</dbReference>
<evidence type="ECO:0000313" key="3">
    <source>
        <dbReference type="Proteomes" id="UP001152747"/>
    </source>
</evidence>
<organism evidence="2 3">
    <name type="scientific">Caenorhabditis angaria</name>
    <dbReference type="NCBI Taxonomy" id="860376"/>
    <lineage>
        <taxon>Eukaryota</taxon>
        <taxon>Metazoa</taxon>
        <taxon>Ecdysozoa</taxon>
        <taxon>Nematoda</taxon>
        <taxon>Chromadorea</taxon>
        <taxon>Rhabditida</taxon>
        <taxon>Rhabditina</taxon>
        <taxon>Rhabditomorpha</taxon>
        <taxon>Rhabditoidea</taxon>
        <taxon>Rhabditidae</taxon>
        <taxon>Peloderinae</taxon>
        <taxon>Caenorhabditis</taxon>
    </lineage>
</organism>
<keyword evidence="1" id="KW-0732">Signal</keyword>
<dbReference type="EMBL" id="CANHGI010000001">
    <property type="protein sequence ID" value="CAI5437452.1"/>
    <property type="molecule type" value="Genomic_DNA"/>
</dbReference>
<sequence>MIFLVFIFPKFSFGCLSCSKLCLSPPSPYYYTPPKYYEPKYDKYYEPKYYDKKEEKYYEAPKPYAASQTIATEPPKSDILPMLNSVESVGGVSNITPKTAIDYMDELAIIDNYKEKSTSSESVEKIHGNMRLEEQALEKMNANEDLGIEELQNVTPLIELVTEQVRPIRNDPPMMLALPKMPNLSEYDTIMAEEEEDMTTAVKKEPTGYTVSYKASY</sequence>
<comment type="caution">
    <text evidence="2">The sequence shown here is derived from an EMBL/GenBank/DDBJ whole genome shotgun (WGS) entry which is preliminary data.</text>
</comment>
<evidence type="ECO:0000256" key="1">
    <source>
        <dbReference type="SAM" id="SignalP"/>
    </source>
</evidence>
<name>A0A9P1MUJ2_9PELO</name>
<accession>A0A9P1MUJ2</accession>
<feature type="signal peptide" evidence="1">
    <location>
        <begin position="1"/>
        <end position="17"/>
    </location>
</feature>
<evidence type="ECO:0000313" key="2">
    <source>
        <dbReference type="EMBL" id="CAI5437452.1"/>
    </source>
</evidence>
<gene>
    <name evidence="2" type="ORF">CAMP_LOCUS89</name>
</gene>
<keyword evidence="3" id="KW-1185">Reference proteome</keyword>